<evidence type="ECO:0000256" key="1">
    <source>
        <dbReference type="SAM" id="MobiDB-lite"/>
    </source>
</evidence>
<comment type="caution">
    <text evidence="2">The sequence shown here is derived from an EMBL/GenBank/DDBJ whole genome shotgun (WGS) entry which is preliminary data.</text>
</comment>
<evidence type="ECO:0000313" key="2">
    <source>
        <dbReference type="EMBL" id="NIJ57179.1"/>
    </source>
</evidence>
<evidence type="ECO:0000313" key="3">
    <source>
        <dbReference type="Proteomes" id="UP001429580"/>
    </source>
</evidence>
<name>A0ABX0UY10_9HYPH</name>
<protein>
    <recommendedName>
        <fullName evidence="4">ATP-binding protein</fullName>
    </recommendedName>
</protein>
<organism evidence="2 3">
    <name type="scientific">Pseudochelatococcus lubricantis</name>
    <dbReference type="NCBI Taxonomy" id="1538102"/>
    <lineage>
        <taxon>Bacteria</taxon>
        <taxon>Pseudomonadati</taxon>
        <taxon>Pseudomonadota</taxon>
        <taxon>Alphaproteobacteria</taxon>
        <taxon>Hyphomicrobiales</taxon>
        <taxon>Chelatococcaceae</taxon>
        <taxon>Pseudochelatococcus</taxon>
    </lineage>
</organism>
<sequence>MALKVTTATDVIKVDTLCFTVYAQPGLGKTSLAFTAPRPLLLDFDKGAHRAVDRKDTVQVSQWSDVAGITASDVASYDTIVIDTVGKAIDTLAQDIIRSNSRLSHGGALSQQGWGQLGVRFSAFLKLLRGFGKDVILIAHMDEQKDGDVTKERLKIPGGSKDLILTDSDVIARVSIIGRQRYLVFSPTETAFGKDPAEIGEATIPDTGSPEYSAFIAGIIARIKGRLNALSEAQAAHKAETEWFAENLPKLVSAEQINGVLARAKAAGRDVAKLVAERAKTLGMTFNKDGGEYIVPKAEKPDEKPQGTERTAEPRDPEPGEKGIKAMLLFAIGLAVTEDDLNDWYKDSKTQAELDELEPVDIEDVRKAWSARRNALCASAQGHQEAA</sequence>
<dbReference type="RefSeq" id="WP_166949444.1">
    <property type="nucleotide sequence ID" value="NZ_JAASQI010000002.1"/>
</dbReference>
<gene>
    <name evidence="2" type="ORF">FHS82_001005</name>
</gene>
<dbReference type="Proteomes" id="UP001429580">
    <property type="component" value="Unassembled WGS sequence"/>
</dbReference>
<reference evidence="2 3" key="1">
    <citation type="submission" date="2020-03" db="EMBL/GenBank/DDBJ databases">
        <title>Genomic Encyclopedia of Type Strains, Phase IV (KMG-IV): sequencing the most valuable type-strain genomes for metagenomic binning, comparative biology and taxonomic classification.</title>
        <authorList>
            <person name="Goeker M."/>
        </authorList>
    </citation>
    <scope>NUCLEOTIDE SEQUENCE [LARGE SCALE GENOMIC DNA]</scope>
    <source>
        <strain evidence="2 3">DSM 103870</strain>
    </source>
</reference>
<feature type="compositionally biased region" description="Basic and acidic residues" evidence="1">
    <location>
        <begin position="297"/>
        <end position="321"/>
    </location>
</feature>
<keyword evidence="3" id="KW-1185">Reference proteome</keyword>
<evidence type="ECO:0008006" key="4">
    <source>
        <dbReference type="Google" id="ProtNLM"/>
    </source>
</evidence>
<feature type="region of interest" description="Disordered" evidence="1">
    <location>
        <begin position="291"/>
        <end position="321"/>
    </location>
</feature>
<accession>A0ABX0UY10</accession>
<dbReference type="EMBL" id="JAASQI010000002">
    <property type="protein sequence ID" value="NIJ57179.1"/>
    <property type="molecule type" value="Genomic_DNA"/>
</dbReference>
<proteinExistence type="predicted"/>
<dbReference type="Pfam" id="PF13479">
    <property type="entry name" value="AAA_24"/>
    <property type="match status" value="1"/>
</dbReference>